<dbReference type="Pfam" id="PF10471">
    <property type="entry name" value="ANAPC_CDC26"/>
    <property type="match status" value="1"/>
</dbReference>
<evidence type="ECO:0000313" key="3">
    <source>
        <dbReference type="EMBL" id="ORY08851.1"/>
    </source>
</evidence>
<dbReference type="GO" id="GO:0005680">
    <property type="term" value="C:anaphase-promoting complex"/>
    <property type="evidence" value="ECO:0007669"/>
    <property type="project" value="InterPro"/>
</dbReference>
<dbReference type="InterPro" id="IPR018860">
    <property type="entry name" value="APC_suCDC26"/>
</dbReference>
<feature type="region of interest" description="Disordered" evidence="2">
    <location>
        <begin position="27"/>
        <end position="75"/>
    </location>
</feature>
<dbReference type="STRING" id="1231657.A0A1Y1ZF32"/>
<evidence type="ECO:0000256" key="1">
    <source>
        <dbReference type="ARBA" id="ARBA00022786"/>
    </source>
</evidence>
<sequence length="75" mass="8390">MLRRQPTTITLTSADVELFEANRRRKLWEKQQAQQQTSSPSTADSQLGKDKNSNNSTQPAINGKSKKDRIMGTGN</sequence>
<keyword evidence="1" id="KW-0833">Ubl conjugation pathway</keyword>
<feature type="compositionally biased region" description="Low complexity" evidence="2">
    <location>
        <begin position="31"/>
        <end position="46"/>
    </location>
</feature>
<evidence type="ECO:0000256" key="2">
    <source>
        <dbReference type="SAM" id="MobiDB-lite"/>
    </source>
</evidence>
<protein>
    <recommendedName>
        <fullName evidence="5">Anaphase-promoting complex, subunit CDC26</fullName>
    </recommendedName>
</protein>
<dbReference type="OrthoDB" id="3780941at2759"/>
<dbReference type="Proteomes" id="UP000193144">
    <property type="component" value="Unassembled WGS sequence"/>
</dbReference>
<keyword evidence="4" id="KW-1185">Reference proteome</keyword>
<comment type="caution">
    <text evidence="3">The sequence shown here is derived from an EMBL/GenBank/DDBJ whole genome shotgun (WGS) entry which is preliminary data.</text>
</comment>
<evidence type="ECO:0008006" key="5">
    <source>
        <dbReference type="Google" id="ProtNLM"/>
    </source>
</evidence>
<gene>
    <name evidence="3" type="ORF">BCR34DRAFT_387644</name>
</gene>
<accession>A0A1Y1ZF32</accession>
<dbReference type="GO" id="GO:0031145">
    <property type="term" value="P:anaphase-promoting complex-dependent catabolic process"/>
    <property type="evidence" value="ECO:0007669"/>
    <property type="project" value="InterPro"/>
</dbReference>
<reference evidence="3 4" key="1">
    <citation type="submission" date="2016-07" db="EMBL/GenBank/DDBJ databases">
        <title>Pervasive Adenine N6-methylation of Active Genes in Fungi.</title>
        <authorList>
            <consortium name="DOE Joint Genome Institute"/>
            <person name="Mondo S.J."/>
            <person name="Dannebaum R.O."/>
            <person name="Kuo R.C."/>
            <person name="Labutti K."/>
            <person name="Haridas S."/>
            <person name="Kuo A."/>
            <person name="Salamov A."/>
            <person name="Ahrendt S.R."/>
            <person name="Lipzen A."/>
            <person name="Sullivan W."/>
            <person name="Andreopoulos W.B."/>
            <person name="Clum A."/>
            <person name="Lindquist E."/>
            <person name="Daum C."/>
            <person name="Ramamoorthy G.K."/>
            <person name="Gryganskyi A."/>
            <person name="Culley D."/>
            <person name="Magnuson J.K."/>
            <person name="James T.Y."/>
            <person name="O'Malley M.A."/>
            <person name="Stajich J.E."/>
            <person name="Spatafora J.W."/>
            <person name="Visel A."/>
            <person name="Grigoriev I.V."/>
        </authorList>
    </citation>
    <scope>NUCLEOTIDE SEQUENCE [LARGE SCALE GENOMIC DNA]</scope>
    <source>
        <strain evidence="3 4">CBS 115471</strain>
    </source>
</reference>
<name>A0A1Y1ZF32_9PLEO</name>
<dbReference type="AlphaFoldDB" id="A0A1Y1ZF32"/>
<evidence type="ECO:0000313" key="4">
    <source>
        <dbReference type="Proteomes" id="UP000193144"/>
    </source>
</evidence>
<proteinExistence type="predicted"/>
<organism evidence="3 4">
    <name type="scientific">Clohesyomyces aquaticus</name>
    <dbReference type="NCBI Taxonomy" id="1231657"/>
    <lineage>
        <taxon>Eukaryota</taxon>
        <taxon>Fungi</taxon>
        <taxon>Dikarya</taxon>
        <taxon>Ascomycota</taxon>
        <taxon>Pezizomycotina</taxon>
        <taxon>Dothideomycetes</taxon>
        <taxon>Pleosporomycetidae</taxon>
        <taxon>Pleosporales</taxon>
        <taxon>Lindgomycetaceae</taxon>
        <taxon>Clohesyomyces</taxon>
    </lineage>
</organism>
<dbReference type="EMBL" id="MCFA01000094">
    <property type="protein sequence ID" value="ORY08851.1"/>
    <property type="molecule type" value="Genomic_DNA"/>
</dbReference>